<protein>
    <submittedName>
        <fullName evidence="1">Uncharacterized protein</fullName>
    </submittedName>
</protein>
<dbReference type="EMBL" id="REGN01013658">
    <property type="protein sequence ID" value="RMZ93638.1"/>
    <property type="molecule type" value="Genomic_DNA"/>
</dbReference>
<comment type="caution">
    <text evidence="1">The sequence shown here is derived from an EMBL/GenBank/DDBJ whole genome shotgun (WGS) entry which is preliminary data.</text>
</comment>
<feature type="non-terminal residue" evidence="1">
    <location>
        <position position="1"/>
    </location>
</feature>
<proteinExistence type="predicted"/>
<accession>A0A3M7P3K6</accession>
<sequence length="66" mass="7672">FLNSNKNSSVDEDCINLLNGILLKPKQEKSCDESESSEAEVFNSDYENKTNNTEYRKKFPFKNVYD</sequence>
<dbReference type="AlphaFoldDB" id="A0A3M7P3K6"/>
<dbReference type="Proteomes" id="UP000276133">
    <property type="component" value="Unassembled WGS sequence"/>
</dbReference>
<evidence type="ECO:0000313" key="2">
    <source>
        <dbReference type="Proteomes" id="UP000276133"/>
    </source>
</evidence>
<gene>
    <name evidence="1" type="ORF">BpHYR1_031725</name>
</gene>
<keyword evidence="2" id="KW-1185">Reference proteome</keyword>
<name>A0A3M7P3K6_BRAPC</name>
<evidence type="ECO:0000313" key="1">
    <source>
        <dbReference type="EMBL" id="RMZ93638.1"/>
    </source>
</evidence>
<reference evidence="1 2" key="1">
    <citation type="journal article" date="2018" name="Sci. Rep.">
        <title>Genomic signatures of local adaptation to the degree of environmental predictability in rotifers.</title>
        <authorList>
            <person name="Franch-Gras L."/>
            <person name="Hahn C."/>
            <person name="Garcia-Roger E.M."/>
            <person name="Carmona M.J."/>
            <person name="Serra M."/>
            <person name="Gomez A."/>
        </authorList>
    </citation>
    <scope>NUCLEOTIDE SEQUENCE [LARGE SCALE GENOMIC DNA]</scope>
    <source>
        <strain evidence="1">HYR1</strain>
    </source>
</reference>
<organism evidence="1 2">
    <name type="scientific">Brachionus plicatilis</name>
    <name type="common">Marine rotifer</name>
    <name type="synonym">Brachionus muelleri</name>
    <dbReference type="NCBI Taxonomy" id="10195"/>
    <lineage>
        <taxon>Eukaryota</taxon>
        <taxon>Metazoa</taxon>
        <taxon>Spiralia</taxon>
        <taxon>Gnathifera</taxon>
        <taxon>Rotifera</taxon>
        <taxon>Eurotatoria</taxon>
        <taxon>Monogononta</taxon>
        <taxon>Pseudotrocha</taxon>
        <taxon>Ploima</taxon>
        <taxon>Brachionidae</taxon>
        <taxon>Brachionus</taxon>
    </lineage>
</organism>